<feature type="transmembrane region" description="Helical" evidence="1">
    <location>
        <begin position="477"/>
        <end position="500"/>
    </location>
</feature>
<evidence type="ECO:0000313" key="3">
    <source>
        <dbReference type="Proteomes" id="UP001315001"/>
    </source>
</evidence>
<name>A0ABS3ZM17_9FIRM</name>
<proteinExistence type="predicted"/>
<reference evidence="2 3" key="1">
    <citation type="submission" date="2021-02" db="EMBL/GenBank/DDBJ databases">
        <title>Lactate utilizing bacteria of the human gut.</title>
        <authorList>
            <person name="Sheridan P.O."/>
        </authorList>
    </citation>
    <scope>NUCLEOTIDE SEQUENCE [LARGE SCALE GENOMIC DNA]</scope>
    <source>
        <strain evidence="2 3">HTF-83D</strain>
    </source>
</reference>
<comment type="caution">
    <text evidence="2">The sequence shown here is derived from an EMBL/GenBank/DDBJ whole genome shotgun (WGS) entry which is preliminary data.</text>
</comment>
<feature type="transmembrane region" description="Helical" evidence="1">
    <location>
        <begin position="427"/>
        <end position="445"/>
    </location>
</feature>
<protein>
    <recommendedName>
        <fullName evidence="4">Glycosyltransferase RgtA/B/C/D-like domain-containing protein</fullName>
    </recommendedName>
</protein>
<dbReference type="Proteomes" id="UP001315001">
    <property type="component" value="Unassembled WGS sequence"/>
</dbReference>
<feature type="transmembrane region" description="Helical" evidence="1">
    <location>
        <begin position="278"/>
        <end position="296"/>
    </location>
</feature>
<feature type="transmembrane region" description="Helical" evidence="1">
    <location>
        <begin position="234"/>
        <end position="250"/>
    </location>
</feature>
<keyword evidence="1" id="KW-0812">Transmembrane</keyword>
<evidence type="ECO:0000256" key="1">
    <source>
        <dbReference type="SAM" id="Phobius"/>
    </source>
</evidence>
<accession>A0ABS3ZM17</accession>
<keyword evidence="1" id="KW-0472">Membrane</keyword>
<dbReference type="RefSeq" id="WP_209294010.1">
    <property type="nucleotide sequence ID" value="NZ_JAFIQO010000174.1"/>
</dbReference>
<feature type="transmembrane region" description="Helical" evidence="1">
    <location>
        <begin position="165"/>
        <end position="184"/>
    </location>
</feature>
<keyword evidence="1" id="KW-1133">Transmembrane helix</keyword>
<dbReference type="EMBL" id="JAFIQO010000174">
    <property type="protein sequence ID" value="MBP0058368.1"/>
    <property type="molecule type" value="Genomic_DNA"/>
</dbReference>
<keyword evidence="3" id="KW-1185">Reference proteome</keyword>
<feature type="transmembrane region" description="Helical" evidence="1">
    <location>
        <begin position="452"/>
        <end position="471"/>
    </location>
</feature>
<feature type="transmembrane region" description="Helical" evidence="1">
    <location>
        <begin position="204"/>
        <end position="227"/>
    </location>
</feature>
<feature type="transmembrane region" description="Helical" evidence="1">
    <location>
        <begin position="52"/>
        <end position="69"/>
    </location>
</feature>
<gene>
    <name evidence="2" type="ORF">JYQ75_13380</name>
</gene>
<sequence>MNRVASLVQKISCKIVLGISMVIVGFLFIQLFFTDVKINIDEKAIFSYLDSWWKYIIAIFLLLGGTFIVNRYCKGIFNSHFIKVITCIYAVLMLCFVIITKMEPRADQQLVLQVADQFAAGDYSAWAKGAYGDLYSNQYGLILILATFSKIWGKYNWLLFQMMNIIFIIIAAIGMKKITFIFFNNEKVSQIVYLMLLFFLPMDLYVTFVYGTLPGLASVVWGTYFVLKSFEKDSIIMGLLSAVLIVLACVLKSNYLIYFLGVLIVIFFYCCKKKSKASLCVIISLLVLYSIAGHLINSCINNKVGNREQRGIPSIAWVAMGLQDTGEKGPGWYNSYTKEVYWDNNCNNELTKIEAQKEVVKSLKYLSADINGGIKFFYKKIASEWNEPTFESLWINNKLRNRNQDIPKWVQNFFDGQNILSELYVEAYRIILFLLWMGILIFLYLERKTDNIMNLLWLIIFIGGFLFHLFWEAKGQYTLIYVWLCIPYGVKGYYSLFNSINTDLLYHKRKG</sequence>
<feature type="transmembrane region" description="Helical" evidence="1">
    <location>
        <begin position="81"/>
        <end position="99"/>
    </location>
</feature>
<evidence type="ECO:0000313" key="2">
    <source>
        <dbReference type="EMBL" id="MBP0058368.1"/>
    </source>
</evidence>
<evidence type="ECO:0008006" key="4">
    <source>
        <dbReference type="Google" id="ProtNLM"/>
    </source>
</evidence>
<feature type="transmembrane region" description="Helical" evidence="1">
    <location>
        <begin position="12"/>
        <end position="32"/>
    </location>
</feature>
<organism evidence="2 3">
    <name type="scientific">Anaerobutyricum soehngenii</name>
    <dbReference type="NCBI Taxonomy" id="105843"/>
    <lineage>
        <taxon>Bacteria</taxon>
        <taxon>Bacillati</taxon>
        <taxon>Bacillota</taxon>
        <taxon>Clostridia</taxon>
        <taxon>Lachnospirales</taxon>
        <taxon>Lachnospiraceae</taxon>
        <taxon>Anaerobutyricum</taxon>
    </lineage>
</organism>